<dbReference type="EMBL" id="AJSR01000674">
    <property type="protein sequence ID" value="EKM32587.1"/>
    <property type="molecule type" value="Genomic_DNA"/>
</dbReference>
<keyword evidence="6" id="KW-0472">Membrane</keyword>
<name>A0A454D1Q5_VIBHA</name>
<dbReference type="InterPro" id="IPR005017">
    <property type="entry name" value="OMPP1/FadL/TodX"/>
</dbReference>
<dbReference type="PANTHER" id="PTHR35093:SF1">
    <property type="entry name" value="OUTER MEMBRANE LONG-CHAIN FATTY ACID RECEPTOR FADL FAMILY"/>
    <property type="match status" value="1"/>
</dbReference>
<organism evidence="8 9">
    <name type="scientific">Vibrio harveyi</name>
    <name type="common">Beneckea harveyi</name>
    <dbReference type="NCBI Taxonomy" id="669"/>
    <lineage>
        <taxon>Bacteria</taxon>
        <taxon>Pseudomonadati</taxon>
        <taxon>Pseudomonadota</taxon>
        <taxon>Gammaproteobacteria</taxon>
        <taxon>Vibrionales</taxon>
        <taxon>Vibrionaceae</taxon>
        <taxon>Vibrio</taxon>
    </lineage>
</organism>
<evidence type="ECO:0000313" key="8">
    <source>
        <dbReference type="EMBL" id="EKM32587.1"/>
    </source>
</evidence>
<comment type="similarity">
    <text evidence="2">Belongs to the OmpP1/FadL family.</text>
</comment>
<accession>A0A454D1Q5</accession>
<keyword evidence="5" id="KW-0732">Signal</keyword>
<sequence>YSIQYIGWSAFDKIEFENLQDSVLTGSYDKPYEWQDGWHYSIGGTYYLNNDWTLRAGYMYDTSAQDKVTSISVPDSDRQWFSAGFTYHIDTKSNVDFGFTYLMG</sequence>
<evidence type="ECO:0000256" key="4">
    <source>
        <dbReference type="ARBA" id="ARBA00022692"/>
    </source>
</evidence>
<evidence type="ECO:0000313" key="9">
    <source>
        <dbReference type="Proteomes" id="UP000008367"/>
    </source>
</evidence>
<dbReference type="PANTHER" id="PTHR35093">
    <property type="entry name" value="OUTER MEMBRANE PROTEIN NMB0088-RELATED"/>
    <property type="match status" value="1"/>
</dbReference>
<dbReference type="Proteomes" id="UP000008367">
    <property type="component" value="Unassembled WGS sequence"/>
</dbReference>
<evidence type="ECO:0000256" key="1">
    <source>
        <dbReference type="ARBA" id="ARBA00004571"/>
    </source>
</evidence>
<dbReference type="Gene3D" id="2.40.160.60">
    <property type="entry name" value="Outer membrane protein transport protein (OMPP1/FadL/TodX)"/>
    <property type="match status" value="1"/>
</dbReference>
<evidence type="ECO:0000256" key="2">
    <source>
        <dbReference type="ARBA" id="ARBA00008163"/>
    </source>
</evidence>
<dbReference type="AlphaFoldDB" id="A0A454D1Q5"/>
<dbReference type="SUPFAM" id="SSF56935">
    <property type="entry name" value="Porins"/>
    <property type="match status" value="1"/>
</dbReference>
<proteinExistence type="inferred from homology"/>
<keyword evidence="7" id="KW-0998">Cell outer membrane</keyword>
<keyword evidence="4" id="KW-0812">Transmembrane</keyword>
<dbReference type="GO" id="GO:0009279">
    <property type="term" value="C:cell outer membrane"/>
    <property type="evidence" value="ECO:0007669"/>
    <property type="project" value="UniProtKB-SubCell"/>
</dbReference>
<protein>
    <submittedName>
        <fullName evidence="8">Outer membrane transport family protein</fullName>
    </submittedName>
</protein>
<comment type="subcellular location">
    <subcellularLocation>
        <location evidence="1">Cell outer membrane</location>
        <topology evidence="1">Multi-pass membrane protein</topology>
    </subcellularLocation>
</comment>
<dbReference type="GO" id="GO:0015483">
    <property type="term" value="F:long-chain fatty acid transporting porin activity"/>
    <property type="evidence" value="ECO:0007669"/>
    <property type="project" value="TreeGrafter"/>
</dbReference>
<evidence type="ECO:0000256" key="5">
    <source>
        <dbReference type="ARBA" id="ARBA00022729"/>
    </source>
</evidence>
<feature type="non-terminal residue" evidence="8">
    <location>
        <position position="104"/>
    </location>
</feature>
<evidence type="ECO:0000256" key="6">
    <source>
        <dbReference type="ARBA" id="ARBA00023136"/>
    </source>
</evidence>
<feature type="non-terminal residue" evidence="8">
    <location>
        <position position="1"/>
    </location>
</feature>
<gene>
    <name evidence="8" type="ORF">VCHENC02_1867B</name>
</gene>
<comment type="caution">
    <text evidence="8">The sequence shown here is derived from an EMBL/GenBank/DDBJ whole genome shotgun (WGS) entry which is preliminary data.</text>
</comment>
<keyword evidence="3" id="KW-1134">Transmembrane beta strand</keyword>
<evidence type="ECO:0000256" key="7">
    <source>
        <dbReference type="ARBA" id="ARBA00023237"/>
    </source>
</evidence>
<evidence type="ECO:0000256" key="3">
    <source>
        <dbReference type="ARBA" id="ARBA00022452"/>
    </source>
</evidence>
<dbReference type="Pfam" id="PF03349">
    <property type="entry name" value="Toluene_X"/>
    <property type="match status" value="1"/>
</dbReference>
<reference evidence="8 9" key="1">
    <citation type="submission" date="2012-10" db="EMBL/GenBank/DDBJ databases">
        <title>Genome sequence of Vibrio Cholerae HENC-02.</title>
        <authorList>
            <person name="Eppinger M."/>
            <person name="Hasan N.A."/>
            <person name="Sengamalay N."/>
            <person name="Hine E."/>
            <person name="Su Q."/>
            <person name="Daugherty S.C."/>
            <person name="Young S."/>
            <person name="Sadzewicz L."/>
            <person name="Tallon L."/>
            <person name="Cebula T.A."/>
            <person name="Ravel J."/>
            <person name="Colwell R.R."/>
        </authorList>
    </citation>
    <scope>NUCLEOTIDE SEQUENCE [LARGE SCALE GENOMIC DNA]</scope>
    <source>
        <strain evidence="8 9">HENC-02</strain>
    </source>
</reference>